<dbReference type="FunCoup" id="G8ZPS6">
    <property type="interactions" value="275"/>
</dbReference>
<sequence length="208" mass="22582">MASGRDKHRQKSKGKSLFGRIEPNQTGKAKRPSGKQGYTVVNGKLVSSNDVGALLRQAATTVERRKGHSAKKGQITVTQKSTNVKKTVKSRPTRPSRPSRPIKSHGAPNNLVISTNEDVSRKLLVFSNLELGVNHDNLKSVLEELSNASIARVRVRDLPSGSSTANVWLSRPTAGELERVRKYFDGALVDGRTIKVSTVPESSAGLSY</sequence>
<feature type="region of interest" description="Disordered" evidence="1">
    <location>
        <begin position="60"/>
        <end position="111"/>
    </location>
</feature>
<dbReference type="AlphaFoldDB" id="G8ZPS6"/>
<dbReference type="GeneID" id="11504778"/>
<feature type="compositionally biased region" description="Polar residues" evidence="1">
    <location>
        <begin position="75"/>
        <end position="85"/>
    </location>
</feature>
<dbReference type="CDD" id="cd00590">
    <property type="entry name" value="RRM_SF"/>
    <property type="match status" value="1"/>
</dbReference>
<evidence type="ECO:0000256" key="1">
    <source>
        <dbReference type="SAM" id="MobiDB-lite"/>
    </source>
</evidence>
<feature type="compositionally biased region" description="Basic residues" evidence="1">
    <location>
        <begin position="1"/>
        <end position="14"/>
    </location>
</feature>
<dbReference type="KEGG" id="tdl:TDEL_0B04910"/>
<dbReference type="GO" id="GO:0005634">
    <property type="term" value="C:nucleus"/>
    <property type="evidence" value="ECO:0007669"/>
    <property type="project" value="EnsemblFungi"/>
</dbReference>
<dbReference type="HOGENOM" id="CLU_073672_0_0_1"/>
<accession>G8ZPS6</accession>
<dbReference type="eggNOG" id="ENOG502S5CR">
    <property type="taxonomic scope" value="Eukaryota"/>
</dbReference>
<evidence type="ECO:0008006" key="4">
    <source>
        <dbReference type="Google" id="ProtNLM"/>
    </source>
</evidence>
<dbReference type="EMBL" id="HE616743">
    <property type="protein sequence ID" value="CCE90620.1"/>
    <property type="molecule type" value="Genomic_DNA"/>
</dbReference>
<dbReference type="GO" id="GO:0000022">
    <property type="term" value="P:mitotic spindle elongation"/>
    <property type="evidence" value="ECO:0007669"/>
    <property type="project" value="EnsemblFungi"/>
</dbReference>
<reference evidence="2 3" key="1">
    <citation type="journal article" date="2011" name="Proc. Natl. Acad. Sci. U.S.A.">
        <title>Evolutionary erosion of yeast sex chromosomes by mating-type switching accidents.</title>
        <authorList>
            <person name="Gordon J.L."/>
            <person name="Armisen D."/>
            <person name="Proux-Wera E."/>
            <person name="Oheigeartaigh S.S."/>
            <person name="Byrne K.P."/>
            <person name="Wolfe K.H."/>
        </authorList>
    </citation>
    <scope>NUCLEOTIDE SEQUENCE [LARGE SCALE GENOMIC DNA]</scope>
    <source>
        <strain evidence="3">ATCC 10662 / CBS 1146 / NBRC 0425 / NCYC 2629 / NRRL Y-866</strain>
    </source>
</reference>
<protein>
    <recommendedName>
        <fullName evidence="4">RRM domain-containing protein</fullName>
    </recommendedName>
</protein>
<feature type="region of interest" description="Disordered" evidence="1">
    <location>
        <begin position="1"/>
        <end position="41"/>
    </location>
</feature>
<keyword evidence="3" id="KW-1185">Reference proteome</keyword>
<proteinExistence type="predicted"/>
<dbReference type="Proteomes" id="UP000005627">
    <property type="component" value="Chromosome 2"/>
</dbReference>
<dbReference type="OrthoDB" id="4068661at2759"/>
<organism evidence="2 3">
    <name type="scientific">Torulaspora delbrueckii</name>
    <name type="common">Yeast</name>
    <name type="synonym">Candida colliculosa</name>
    <dbReference type="NCBI Taxonomy" id="4950"/>
    <lineage>
        <taxon>Eukaryota</taxon>
        <taxon>Fungi</taxon>
        <taxon>Dikarya</taxon>
        <taxon>Ascomycota</taxon>
        <taxon>Saccharomycotina</taxon>
        <taxon>Saccharomycetes</taxon>
        <taxon>Saccharomycetales</taxon>
        <taxon>Saccharomycetaceae</taxon>
        <taxon>Torulaspora</taxon>
    </lineage>
</organism>
<gene>
    <name evidence="2" type="primary">TDEL0B04910</name>
    <name evidence="2" type="ORF">TDEL_0B04910</name>
</gene>
<name>G8ZPS6_TORDE</name>
<dbReference type="InParanoid" id="G8ZPS6"/>
<evidence type="ECO:0000313" key="2">
    <source>
        <dbReference type="EMBL" id="CCE90620.1"/>
    </source>
</evidence>
<evidence type="ECO:0000313" key="3">
    <source>
        <dbReference type="Proteomes" id="UP000005627"/>
    </source>
</evidence>
<dbReference type="RefSeq" id="XP_003679831.1">
    <property type="nucleotide sequence ID" value="XM_003679783.1"/>
</dbReference>